<dbReference type="InterPro" id="IPR020070">
    <property type="entry name" value="Ribosomal_bL9_N"/>
</dbReference>
<evidence type="ECO:0000259" key="6">
    <source>
        <dbReference type="Pfam" id="PF01281"/>
    </source>
</evidence>
<dbReference type="PANTHER" id="PTHR21368">
    <property type="entry name" value="50S RIBOSOMAL PROTEIN L9"/>
    <property type="match status" value="1"/>
</dbReference>
<proteinExistence type="inferred from homology"/>
<keyword evidence="2 7" id="KW-0689">Ribosomal protein</keyword>
<gene>
    <name evidence="7" type="ORF">CEN89_432</name>
</gene>
<sequence length="86" mass="9745">MKIVLTEIVEKLGGRGDICEVKDGYARNFLLPQAKAVVFGTRAAKNILQEKIQQKTAAKKARAKKPKVVKEKKSVRRLNRKIKKDK</sequence>
<dbReference type="GO" id="GO:0003735">
    <property type="term" value="F:structural constituent of ribosome"/>
    <property type="evidence" value="ECO:0007669"/>
    <property type="project" value="InterPro"/>
</dbReference>
<name>A0A554LJ06_9BACT</name>
<dbReference type="GO" id="GO:0005840">
    <property type="term" value="C:ribosome"/>
    <property type="evidence" value="ECO:0007669"/>
    <property type="project" value="UniProtKB-KW"/>
</dbReference>
<dbReference type="NCBIfam" id="TIGR00158">
    <property type="entry name" value="L9"/>
    <property type="match status" value="1"/>
</dbReference>
<evidence type="ECO:0000256" key="2">
    <source>
        <dbReference type="ARBA" id="ARBA00022980"/>
    </source>
</evidence>
<evidence type="ECO:0000313" key="8">
    <source>
        <dbReference type="Proteomes" id="UP000315689"/>
    </source>
</evidence>
<dbReference type="AlphaFoldDB" id="A0A554LJ06"/>
<evidence type="ECO:0000256" key="4">
    <source>
        <dbReference type="ARBA" id="ARBA00035292"/>
    </source>
</evidence>
<evidence type="ECO:0000313" key="7">
    <source>
        <dbReference type="EMBL" id="TSC92850.1"/>
    </source>
</evidence>
<feature type="domain" description="Ribosomal protein L9" evidence="6">
    <location>
        <begin position="1"/>
        <end position="38"/>
    </location>
</feature>
<evidence type="ECO:0000256" key="5">
    <source>
        <dbReference type="SAM" id="MobiDB-lite"/>
    </source>
</evidence>
<feature type="region of interest" description="Disordered" evidence="5">
    <location>
        <begin position="59"/>
        <end position="86"/>
    </location>
</feature>
<comment type="similarity">
    <text evidence="1">Belongs to the bacterial ribosomal protein bL9 family.</text>
</comment>
<comment type="caution">
    <text evidence="7">The sequence shown here is derived from an EMBL/GenBank/DDBJ whole genome shotgun (WGS) entry which is preliminary data.</text>
</comment>
<protein>
    <recommendedName>
        <fullName evidence="4">Large ribosomal subunit protein bL9</fullName>
    </recommendedName>
</protein>
<dbReference type="Gene3D" id="3.40.5.10">
    <property type="entry name" value="Ribosomal protein L9, N-terminal domain"/>
    <property type="match status" value="1"/>
</dbReference>
<dbReference type="SUPFAM" id="SSF55658">
    <property type="entry name" value="L9 N-domain-like"/>
    <property type="match status" value="1"/>
</dbReference>
<dbReference type="GO" id="GO:1990904">
    <property type="term" value="C:ribonucleoprotein complex"/>
    <property type="evidence" value="ECO:0007669"/>
    <property type="project" value="UniProtKB-KW"/>
</dbReference>
<evidence type="ECO:0000256" key="3">
    <source>
        <dbReference type="ARBA" id="ARBA00023274"/>
    </source>
</evidence>
<reference evidence="7 8" key="1">
    <citation type="submission" date="2017-07" db="EMBL/GenBank/DDBJ databases">
        <title>Mechanisms for carbon and nitrogen cycling indicate functional differentiation within the Candidate Phyla Radiation.</title>
        <authorList>
            <person name="Danczak R.E."/>
            <person name="Johnston M.D."/>
            <person name="Kenah C."/>
            <person name="Slattery M."/>
            <person name="Wrighton K.C."/>
            <person name="Wilkins M.J."/>
        </authorList>
    </citation>
    <scope>NUCLEOTIDE SEQUENCE [LARGE SCALE GENOMIC DNA]</scope>
    <source>
        <strain evidence="7">Licking1014_7</strain>
    </source>
</reference>
<dbReference type="InterPro" id="IPR009027">
    <property type="entry name" value="Ribosomal_bL9/RNase_H1_N"/>
</dbReference>
<accession>A0A554LJ06</accession>
<dbReference type="InterPro" id="IPR020594">
    <property type="entry name" value="Ribosomal_bL9_bac/chp"/>
</dbReference>
<dbReference type="GO" id="GO:0006412">
    <property type="term" value="P:translation"/>
    <property type="evidence" value="ECO:0007669"/>
    <property type="project" value="InterPro"/>
</dbReference>
<dbReference type="InterPro" id="IPR000244">
    <property type="entry name" value="Ribosomal_bL9"/>
</dbReference>
<feature type="compositionally biased region" description="Basic residues" evidence="5">
    <location>
        <begin position="73"/>
        <end position="86"/>
    </location>
</feature>
<organism evidence="7 8">
    <name type="scientific">Candidatus Berkelbacteria bacterium Licking1014_7</name>
    <dbReference type="NCBI Taxonomy" id="2017147"/>
    <lineage>
        <taxon>Bacteria</taxon>
        <taxon>Candidatus Berkelbacteria</taxon>
    </lineage>
</organism>
<dbReference type="InterPro" id="IPR036935">
    <property type="entry name" value="Ribosomal_bL9_N_sf"/>
</dbReference>
<evidence type="ECO:0000256" key="1">
    <source>
        <dbReference type="ARBA" id="ARBA00010605"/>
    </source>
</evidence>
<dbReference type="EMBL" id="VMGK01000012">
    <property type="protein sequence ID" value="TSC92850.1"/>
    <property type="molecule type" value="Genomic_DNA"/>
</dbReference>
<keyword evidence="3" id="KW-0687">Ribonucleoprotein</keyword>
<dbReference type="Proteomes" id="UP000315689">
    <property type="component" value="Unassembled WGS sequence"/>
</dbReference>
<dbReference type="Pfam" id="PF01281">
    <property type="entry name" value="Ribosomal_L9_N"/>
    <property type="match status" value="1"/>
</dbReference>